<reference evidence="2" key="1">
    <citation type="submission" date="2021-01" db="EMBL/GenBank/DDBJ databases">
        <authorList>
            <person name="Corre E."/>
            <person name="Pelletier E."/>
            <person name="Niang G."/>
            <person name="Scheremetjew M."/>
            <person name="Finn R."/>
            <person name="Kale V."/>
            <person name="Holt S."/>
            <person name="Cochrane G."/>
            <person name="Meng A."/>
            <person name="Brown T."/>
            <person name="Cohen L."/>
        </authorList>
    </citation>
    <scope>NUCLEOTIDE SEQUENCE</scope>
    <source>
        <strain evidence="2">CCMP3105</strain>
    </source>
</reference>
<dbReference type="SUPFAM" id="SSF81301">
    <property type="entry name" value="Nucleotidyltransferase"/>
    <property type="match status" value="1"/>
</dbReference>
<name>A0A7S4UPG5_9DINO</name>
<dbReference type="AlphaFoldDB" id="A0A7S4UPG5"/>
<feature type="compositionally biased region" description="Basic and acidic residues" evidence="1">
    <location>
        <begin position="30"/>
        <end position="44"/>
    </location>
</feature>
<organism evidence="2">
    <name type="scientific">Alexandrium monilatum</name>
    <dbReference type="NCBI Taxonomy" id="311494"/>
    <lineage>
        <taxon>Eukaryota</taxon>
        <taxon>Sar</taxon>
        <taxon>Alveolata</taxon>
        <taxon>Dinophyceae</taxon>
        <taxon>Gonyaulacales</taxon>
        <taxon>Pyrocystaceae</taxon>
        <taxon>Alexandrium</taxon>
    </lineage>
</organism>
<proteinExistence type="predicted"/>
<sequence>MAPGQRPTPAHRKAARTASGGSRAGSGADWEGHPRPRGRQERCRGRAIARTRRCAGGGPVGEGSPLGAMPRIYPAPTSTHPQLTPRWLRDDESWASSLTWRISRQLLQICFAAWQNCIEPSSEESWASATEWQRCRDRLKWHFVAWSLAFRCRKCRGEGAPAEEASHDLHAAGDRADSPAGDFGPAAAAEVSGAAPPFDEDSWAFAPPVSRQVTGDDSILGPDGDRYEVFYPRAHAKRVPAAGTRLASASRSSHAGRPRTATAEDYIGTIVSSMHSAVAARYPARSQLFNEVRNAAIEALGKGFERMAMVGSAALQIDTPASDIDAVAFTRSGHGSVETLRRIAEVLVAHDPTLGVHVIEYTRVPVLVVRTADGSLSLDLSVNQTLPEKHVLWFQSQRELSLAGVQYSPCPAEHGLEVEVLRCVKWWLWQRHVPASKEGGYPALVWTLMALHALRCSLFVDVDATSVACLEDRSAPCSCNRRLLGALAAFFDRFSGCKSRSGTIVFAGDMCSEFRPTSQQAAEKQHSIWPSLSVLDPALVTQSADEPDLSAELAPRISPATQLLYAFELHRAARLSSRALDSLVPGGRGRDADEGGVQALRDLFRERDRSLNSLPTAPATERPRAAMLLRGSRLELGALVRAVPRPGWTAPFYHRRDLESDLFVSLYDVDEATGVVRQREGEDAEVRFSPHDFVALAALSAARGSGSLALEADDLERWMKMRDILQERCGDVERSLVEDHTCLGQRSQRQTARKLGCHPGKRDTRLP</sequence>
<protein>
    <submittedName>
        <fullName evidence="2">Uncharacterized protein</fullName>
    </submittedName>
</protein>
<feature type="region of interest" description="Disordered" evidence="1">
    <location>
        <begin position="1"/>
        <end position="46"/>
    </location>
</feature>
<dbReference type="EMBL" id="HBNR01039811">
    <property type="protein sequence ID" value="CAE4597920.1"/>
    <property type="molecule type" value="Transcribed_RNA"/>
</dbReference>
<feature type="compositionally biased region" description="Low complexity" evidence="1">
    <location>
        <begin position="16"/>
        <end position="28"/>
    </location>
</feature>
<accession>A0A7S4UPG5</accession>
<feature type="region of interest" description="Disordered" evidence="1">
    <location>
        <begin position="748"/>
        <end position="767"/>
    </location>
</feature>
<evidence type="ECO:0000313" key="2">
    <source>
        <dbReference type="EMBL" id="CAE4597920.1"/>
    </source>
</evidence>
<dbReference type="InterPro" id="IPR043519">
    <property type="entry name" value="NT_sf"/>
</dbReference>
<dbReference type="Gene3D" id="3.30.460.10">
    <property type="entry name" value="Beta Polymerase, domain 2"/>
    <property type="match status" value="1"/>
</dbReference>
<gene>
    <name evidence="2" type="ORF">AMON00008_LOCUS27584</name>
</gene>
<evidence type="ECO:0000256" key="1">
    <source>
        <dbReference type="SAM" id="MobiDB-lite"/>
    </source>
</evidence>